<evidence type="ECO:0000313" key="5">
    <source>
        <dbReference type="Proteomes" id="UP001596074"/>
    </source>
</evidence>
<name>A0ABW1ACF5_9ACTN</name>
<keyword evidence="1" id="KW-1133">Transmembrane helix</keyword>
<feature type="transmembrane region" description="Helical" evidence="1">
    <location>
        <begin position="462"/>
        <end position="483"/>
    </location>
</feature>
<dbReference type="SUPFAM" id="SSF56601">
    <property type="entry name" value="beta-lactamase/transpeptidase-like"/>
    <property type="match status" value="1"/>
</dbReference>
<dbReference type="Pfam" id="PF00144">
    <property type="entry name" value="Beta-lactamase"/>
    <property type="match status" value="1"/>
</dbReference>
<keyword evidence="5" id="KW-1185">Reference proteome</keyword>
<keyword evidence="4" id="KW-0378">Hydrolase</keyword>
<sequence>MKTSMRVRLRTAAAGMSALLSVLLVCAPPASAQPDRFGAIDAYIRERMEATHTPGLSYAVVGPDGPIHRRSWGTDGRGDRVTPRTAFLWGSIAKPVTATAVMTLVQSGRLRPDDRVTDHLPEFRFGGAAHAAKVTIRHLLNQTAGLPAAATAKVTDCLDAGCPRPAERVRALDGVRPLGPPGTEYAYTSANYLVLTAVVEAVTKRRYADYLREAVLAPAGMKGAIADAASARARRLAPGHQLLWGVPAAIADGVDDSGAGYGYLGGDLDDLAALASFQLRNARNVLSAESVRLMRQEAKLHNGAGTGAGLGWRIGGLGAPLDGAVWHTGATPGYSAMLFLLPEQNLAIVVQQNLHGLVHDGAIMHVGFGAARLLAGGRPDGAPSASTYYLTVGATTALAVAMLLAAGRSALLLRRPAPPASRLRRTVLTGAWVLAGALPWIIAAPIVVPIGPRQSWTWIPDAFAAICVAATAGAMTVILRLTLAFRSVTTIRPEAKRVSDHRPEPDRLPR</sequence>
<keyword evidence="1" id="KW-0812">Transmembrane</keyword>
<comment type="caution">
    <text evidence="4">The sequence shown here is derived from an EMBL/GenBank/DDBJ whole genome shotgun (WGS) entry which is preliminary data.</text>
</comment>
<evidence type="ECO:0000256" key="2">
    <source>
        <dbReference type="SAM" id="SignalP"/>
    </source>
</evidence>
<feature type="signal peptide" evidence="2">
    <location>
        <begin position="1"/>
        <end position="32"/>
    </location>
</feature>
<evidence type="ECO:0000259" key="3">
    <source>
        <dbReference type="Pfam" id="PF00144"/>
    </source>
</evidence>
<keyword evidence="1" id="KW-0472">Membrane</keyword>
<reference evidence="5" key="1">
    <citation type="journal article" date="2019" name="Int. J. Syst. Evol. Microbiol.">
        <title>The Global Catalogue of Microorganisms (GCM) 10K type strain sequencing project: providing services to taxonomists for standard genome sequencing and annotation.</title>
        <authorList>
            <consortium name="The Broad Institute Genomics Platform"/>
            <consortium name="The Broad Institute Genome Sequencing Center for Infectious Disease"/>
            <person name="Wu L."/>
            <person name="Ma J."/>
        </authorList>
    </citation>
    <scope>NUCLEOTIDE SEQUENCE [LARGE SCALE GENOMIC DNA]</scope>
    <source>
        <strain evidence="5">KCTC 42087</strain>
    </source>
</reference>
<dbReference type="Gene3D" id="3.40.710.10">
    <property type="entry name" value="DD-peptidase/beta-lactamase superfamily"/>
    <property type="match status" value="1"/>
</dbReference>
<dbReference type="InterPro" id="IPR001466">
    <property type="entry name" value="Beta-lactam-related"/>
</dbReference>
<dbReference type="PANTHER" id="PTHR46825:SF8">
    <property type="entry name" value="BETA-LACTAMASE-RELATED"/>
    <property type="match status" value="1"/>
</dbReference>
<proteinExistence type="predicted"/>
<dbReference type="PANTHER" id="PTHR46825">
    <property type="entry name" value="D-ALANYL-D-ALANINE-CARBOXYPEPTIDASE/ENDOPEPTIDASE AMPH"/>
    <property type="match status" value="1"/>
</dbReference>
<dbReference type="InterPro" id="IPR050491">
    <property type="entry name" value="AmpC-like"/>
</dbReference>
<dbReference type="InterPro" id="IPR012338">
    <property type="entry name" value="Beta-lactam/transpept-like"/>
</dbReference>
<accession>A0ABW1ACF5</accession>
<dbReference type="RefSeq" id="WP_378287866.1">
    <property type="nucleotide sequence ID" value="NZ_JBHSON010000077.1"/>
</dbReference>
<evidence type="ECO:0000256" key="1">
    <source>
        <dbReference type="SAM" id="Phobius"/>
    </source>
</evidence>
<feature type="transmembrane region" description="Helical" evidence="1">
    <location>
        <begin position="427"/>
        <end position="450"/>
    </location>
</feature>
<dbReference type="GO" id="GO:0016787">
    <property type="term" value="F:hydrolase activity"/>
    <property type="evidence" value="ECO:0007669"/>
    <property type="project" value="UniProtKB-KW"/>
</dbReference>
<feature type="chain" id="PRO_5046753413" evidence="2">
    <location>
        <begin position="33"/>
        <end position="510"/>
    </location>
</feature>
<feature type="transmembrane region" description="Helical" evidence="1">
    <location>
        <begin position="388"/>
        <end position="406"/>
    </location>
</feature>
<gene>
    <name evidence="4" type="ORF">ACFPZN_40380</name>
</gene>
<organism evidence="4 5">
    <name type="scientific">Actinomadura rugatobispora</name>
    <dbReference type="NCBI Taxonomy" id="1994"/>
    <lineage>
        <taxon>Bacteria</taxon>
        <taxon>Bacillati</taxon>
        <taxon>Actinomycetota</taxon>
        <taxon>Actinomycetes</taxon>
        <taxon>Streptosporangiales</taxon>
        <taxon>Thermomonosporaceae</taxon>
        <taxon>Actinomadura</taxon>
    </lineage>
</organism>
<evidence type="ECO:0000313" key="4">
    <source>
        <dbReference type="EMBL" id="MFC5751904.1"/>
    </source>
</evidence>
<keyword evidence="2" id="KW-0732">Signal</keyword>
<dbReference type="EC" id="3.-.-.-" evidence="4"/>
<feature type="domain" description="Beta-lactamase-related" evidence="3">
    <location>
        <begin position="40"/>
        <end position="356"/>
    </location>
</feature>
<dbReference type="EMBL" id="JBHSON010000077">
    <property type="protein sequence ID" value="MFC5751904.1"/>
    <property type="molecule type" value="Genomic_DNA"/>
</dbReference>
<dbReference type="Proteomes" id="UP001596074">
    <property type="component" value="Unassembled WGS sequence"/>
</dbReference>
<protein>
    <submittedName>
        <fullName evidence="4">Serine hydrolase domain-containing protein</fullName>
        <ecNumber evidence="4">3.-.-.-</ecNumber>
    </submittedName>
</protein>